<feature type="domain" description="Bacterial type II secretion system protein E" evidence="2">
    <location>
        <begin position="51"/>
        <end position="313"/>
    </location>
</feature>
<protein>
    <submittedName>
        <fullName evidence="3">Pilus assembly protein CpaF</fullName>
    </submittedName>
</protein>
<dbReference type="Gene3D" id="3.30.450.90">
    <property type="match status" value="1"/>
</dbReference>
<sequence length="369" mass="38442">MSWQSRASALARGSSRADALADAPVRAGELARSHRDATAREAGLTGELLDLLTDAAVTDVLVNPDGSVVIERAGELQPLTMRIEDTRALAVRLAASAGRRLDDAAPIVDGTIIGNVRLHAILSPLVSGGAAISLRTARHHAFSLNELAARGALHPRIEQGVRALLSRGANVVISGATGTGKTTLLSALLASLPARERLLIIEESHELRPPHPHVVALQSRTANTEGRGAVTLSELVRAALRMRPDRLVLGEARGAEIRDVLAALNTGHAGCWFTLHANSAADVPARLLALGALAGLSEAALAAQAAAALDAIVHLRRDGPRRYVAELSVLQRRGSDLIVVPALHVSAAGELTEGPGLAAMRGEAARTQP</sequence>
<dbReference type="Gene3D" id="3.40.50.300">
    <property type="entry name" value="P-loop containing nucleotide triphosphate hydrolases"/>
    <property type="match status" value="1"/>
</dbReference>
<dbReference type="RefSeq" id="WP_261977004.1">
    <property type="nucleotide sequence ID" value="NZ_FNQV01000003.1"/>
</dbReference>
<reference evidence="4" key="1">
    <citation type="submission" date="2016-10" db="EMBL/GenBank/DDBJ databases">
        <authorList>
            <person name="Varghese N."/>
            <person name="Submissions S."/>
        </authorList>
    </citation>
    <scope>NUCLEOTIDE SEQUENCE [LARGE SCALE GENOMIC DNA]</scope>
    <source>
        <strain evidence="4">KPR-1</strain>
    </source>
</reference>
<evidence type="ECO:0000259" key="2">
    <source>
        <dbReference type="Pfam" id="PF00437"/>
    </source>
</evidence>
<dbReference type="InterPro" id="IPR027417">
    <property type="entry name" value="P-loop_NTPase"/>
</dbReference>
<dbReference type="InterPro" id="IPR001482">
    <property type="entry name" value="T2SS/T4SS_dom"/>
</dbReference>
<accession>A0A1H3WW32</accession>
<name>A0A1H3WW32_9ACTO</name>
<proteinExistence type="inferred from homology"/>
<comment type="similarity">
    <text evidence="1">Belongs to the GSP E family.</text>
</comment>
<dbReference type="SUPFAM" id="SSF52540">
    <property type="entry name" value="P-loop containing nucleoside triphosphate hydrolases"/>
    <property type="match status" value="1"/>
</dbReference>
<dbReference type="EMBL" id="FNQV01000003">
    <property type="protein sequence ID" value="SDZ91366.1"/>
    <property type="molecule type" value="Genomic_DNA"/>
</dbReference>
<evidence type="ECO:0000313" key="3">
    <source>
        <dbReference type="EMBL" id="SDZ91366.1"/>
    </source>
</evidence>
<organism evidence="3 4">
    <name type="scientific">Bowdeniella nasicola</name>
    <dbReference type="NCBI Taxonomy" id="208480"/>
    <lineage>
        <taxon>Bacteria</taxon>
        <taxon>Bacillati</taxon>
        <taxon>Actinomycetota</taxon>
        <taxon>Actinomycetes</taxon>
        <taxon>Actinomycetales</taxon>
        <taxon>Actinomycetaceae</taxon>
        <taxon>Bowdeniella</taxon>
    </lineage>
</organism>
<keyword evidence="4" id="KW-1185">Reference proteome</keyword>
<dbReference type="PANTHER" id="PTHR30486:SF6">
    <property type="entry name" value="TYPE IV PILUS RETRACTATION ATPASE PILT"/>
    <property type="match status" value="1"/>
</dbReference>
<gene>
    <name evidence="3" type="ORF">SAMN02910418_00520</name>
</gene>
<evidence type="ECO:0000256" key="1">
    <source>
        <dbReference type="ARBA" id="ARBA00006611"/>
    </source>
</evidence>
<dbReference type="Pfam" id="PF00437">
    <property type="entry name" value="T2SSE"/>
    <property type="match status" value="1"/>
</dbReference>
<dbReference type="AlphaFoldDB" id="A0A1H3WW32"/>
<dbReference type="PANTHER" id="PTHR30486">
    <property type="entry name" value="TWITCHING MOTILITY PROTEIN PILT"/>
    <property type="match status" value="1"/>
</dbReference>
<dbReference type="InterPro" id="IPR050921">
    <property type="entry name" value="T4SS_GSP_E_ATPase"/>
</dbReference>
<evidence type="ECO:0000313" key="4">
    <source>
        <dbReference type="Proteomes" id="UP000199288"/>
    </source>
</evidence>
<dbReference type="GO" id="GO:0016887">
    <property type="term" value="F:ATP hydrolysis activity"/>
    <property type="evidence" value="ECO:0007669"/>
    <property type="project" value="InterPro"/>
</dbReference>
<dbReference type="Proteomes" id="UP000199288">
    <property type="component" value="Unassembled WGS sequence"/>
</dbReference>